<protein>
    <submittedName>
        <fullName evidence="1">Uncharacterized protein</fullName>
    </submittedName>
</protein>
<dbReference type="Proteomes" id="UP000266426">
    <property type="component" value="Unassembled WGS sequence"/>
</dbReference>
<evidence type="ECO:0000313" key="1">
    <source>
        <dbReference type="EMBL" id="RJP62031.1"/>
    </source>
</evidence>
<accession>A0A3A4RBA2</accession>
<dbReference type="AlphaFoldDB" id="A0A3A4RBA2"/>
<sequence>MPANCPAPVAVGYDYSIVYDDLDFSGDENDVFQWMVTITNNPGGMGLNYMQVFNFSINLTDPSGYDLNDFTIDFTTSLTLDTQQSEYTAVATFSFDPGTLPDTVVAGEFNIDMWFGWDDDFSGRIGGSPDVTNTQAFSITYTGGAIAIPEPVSIILLPLSFIGLRLLRKRSA</sequence>
<name>A0A3A4RBA2_9BACT</name>
<proteinExistence type="predicted"/>
<dbReference type="EMBL" id="QZJZ01000005">
    <property type="protein sequence ID" value="RJP62031.1"/>
    <property type="molecule type" value="Genomic_DNA"/>
</dbReference>
<organism evidence="1 2">
    <name type="scientific">Candidatus Auribacter fodinae</name>
    <dbReference type="NCBI Taxonomy" id="2093366"/>
    <lineage>
        <taxon>Bacteria</taxon>
        <taxon>Pseudomonadati</taxon>
        <taxon>Candidatus Auribacterota</taxon>
        <taxon>Candidatus Auribacteria</taxon>
        <taxon>Candidatus Auribacterales</taxon>
        <taxon>Candidatus Auribacteraceae</taxon>
        <taxon>Candidatus Auribacter</taxon>
    </lineage>
</organism>
<comment type="caution">
    <text evidence="1">The sequence shown here is derived from an EMBL/GenBank/DDBJ whole genome shotgun (WGS) entry which is preliminary data.</text>
</comment>
<evidence type="ECO:0000313" key="2">
    <source>
        <dbReference type="Proteomes" id="UP000266426"/>
    </source>
</evidence>
<gene>
    <name evidence="1" type="ORF">C4541_00415</name>
</gene>
<reference evidence="1 2" key="1">
    <citation type="journal article" date="2017" name="ISME J.">
        <title>Energy and carbon metabolisms in a deep terrestrial subsurface fluid microbial community.</title>
        <authorList>
            <person name="Momper L."/>
            <person name="Jungbluth S.P."/>
            <person name="Lee M.D."/>
            <person name="Amend J.P."/>
        </authorList>
    </citation>
    <scope>NUCLEOTIDE SEQUENCE [LARGE SCALE GENOMIC DNA]</scope>
    <source>
        <strain evidence="1">SURF_26</strain>
    </source>
</reference>